<reference evidence="2" key="1">
    <citation type="submission" date="2007-05" db="EMBL/GenBank/DDBJ databases">
        <title>Complete sequence of Thermotoga petrophila RKU-1.</title>
        <authorList>
            <consortium name="US DOE Joint Genome Institute"/>
            <person name="Copeland A."/>
            <person name="Lucas S."/>
            <person name="Lapidus A."/>
            <person name="Barry K."/>
            <person name="Glavina del Rio T."/>
            <person name="Dalin E."/>
            <person name="Tice H."/>
            <person name="Pitluck S."/>
            <person name="Sims D."/>
            <person name="Brettin T."/>
            <person name="Bruce D."/>
            <person name="Detter J.C."/>
            <person name="Han C."/>
            <person name="Tapia R."/>
            <person name="Schmutz J."/>
            <person name="Larimer F."/>
            <person name="Land M."/>
            <person name="Hauser L."/>
            <person name="Kyrpides N."/>
            <person name="Mikhailova N."/>
            <person name="Nelson K."/>
            <person name="Gogarten J.P."/>
            <person name="Noll K."/>
            <person name="Richardson P."/>
        </authorList>
    </citation>
    <scope>NUCLEOTIDE SEQUENCE [LARGE SCALE GENOMIC DNA]</scope>
    <source>
        <strain evidence="2">ATCC BAA-488 / DSM 13995 / JCM 10881 / RKU-1</strain>
    </source>
</reference>
<evidence type="ECO:0000313" key="1">
    <source>
        <dbReference type="EMBL" id="ABQ47402.1"/>
    </source>
</evidence>
<dbReference type="STRING" id="390874.Tpet_1388"/>
<dbReference type="HOGENOM" id="CLU_068031_0_0_0"/>
<proteinExistence type="predicted"/>
<name>A5IMH9_THEP1</name>
<evidence type="ECO:0000313" key="2">
    <source>
        <dbReference type="Proteomes" id="UP000006558"/>
    </source>
</evidence>
<dbReference type="RefSeq" id="WP_011943861.1">
    <property type="nucleotide sequence ID" value="NC_009486.1"/>
</dbReference>
<dbReference type="AlphaFoldDB" id="A5IMH9"/>
<dbReference type="Proteomes" id="UP000006558">
    <property type="component" value="Chromosome"/>
</dbReference>
<dbReference type="eggNOG" id="COG0592">
    <property type="taxonomic scope" value="Bacteria"/>
</dbReference>
<accession>A5IMH9</accession>
<gene>
    <name evidence="1" type="ordered locus">Tpet_1388</name>
</gene>
<dbReference type="KEGG" id="tpt:Tpet_1388"/>
<dbReference type="EMBL" id="CP000702">
    <property type="protein sequence ID" value="ABQ47402.1"/>
    <property type="molecule type" value="Genomic_DNA"/>
</dbReference>
<reference evidence="1 2" key="2">
    <citation type="journal article" date="2009" name="Proc. Natl. Acad. Sci. U.S.A.">
        <title>On the chimeric nature, thermophilic origin, and phylogenetic placement of the Thermotogales.</title>
        <authorList>
            <person name="Zhaxybayeva O."/>
            <person name="Swithers K.S."/>
            <person name="Lapierre P."/>
            <person name="Fournier G.P."/>
            <person name="Bickhart D.M."/>
            <person name="DeBoy R.T."/>
            <person name="Nelson K.E."/>
            <person name="Nesbo C.L."/>
            <person name="Doolittle W.F."/>
            <person name="Gogarten J.P."/>
            <person name="Noll K.M."/>
        </authorList>
    </citation>
    <scope>NUCLEOTIDE SEQUENCE [LARGE SCALE GENOMIC DNA]</scope>
    <source>
        <strain evidence="2">ATCC BAA-488 / DSM 13995 / JCM 10881 / RKU-1</strain>
    </source>
</reference>
<sequence length="350" mass="40091">MELVVDAHELKEWVYLLDKLVGTTEPTARFLSFFYRDGLWVSASDNCAKVEIFLGEIPRFEGSRIVSLDLVKYFLSDVRVSDVRITVLQERLVLRAGNEVLDVRCKTGEIPPGDGEEEFLCTLTKREFEGALNFASSNLDEGEFLILLFEEKDVLMFGSSAGIMTLAQISTIPKNPFSTKIPYVTVRHIFKAFQRLDVQTLDFYEKSGKLVVKYPHFVMEVCGDEVKEGEIKKLRALLEEKTVERIEAKKQVLAKLVRKASVLSRGDYATISRRGESLKVQVKRKNLSYTAELFVESGRDFVVVFPSKKLRSALARMDTERIFLEITERFLKISNFSGTRVIYLELEEFF</sequence>
<organism evidence="1 2">
    <name type="scientific">Thermotoga petrophila (strain ATCC BAA-488 / DSM 13995 / JCM 10881 / RKU-1)</name>
    <dbReference type="NCBI Taxonomy" id="390874"/>
    <lineage>
        <taxon>Bacteria</taxon>
        <taxon>Thermotogati</taxon>
        <taxon>Thermotogota</taxon>
        <taxon>Thermotogae</taxon>
        <taxon>Thermotogales</taxon>
        <taxon>Thermotogaceae</taxon>
        <taxon>Thermotoga</taxon>
    </lineage>
</organism>
<protein>
    <submittedName>
        <fullName evidence="1">Uncharacterized protein</fullName>
    </submittedName>
</protein>